<dbReference type="PANTHER" id="PTHR34385:SF1">
    <property type="entry name" value="PEPTIDOGLYCAN L-ALANYL-D-GLUTAMATE ENDOPEPTIDASE CWLK"/>
    <property type="match status" value="1"/>
</dbReference>
<accession>A0ABS2SW34</accession>
<proteinExistence type="predicted"/>
<evidence type="ECO:0000313" key="2">
    <source>
        <dbReference type="EMBL" id="MBM7839722.1"/>
    </source>
</evidence>
<keyword evidence="2" id="KW-0378">Hydrolase</keyword>
<dbReference type="RefSeq" id="WP_204466902.1">
    <property type="nucleotide sequence ID" value="NZ_JAFBCV010000009.1"/>
</dbReference>
<dbReference type="Proteomes" id="UP001179280">
    <property type="component" value="Unassembled WGS sequence"/>
</dbReference>
<dbReference type="EC" id="3.4.16.4" evidence="2"/>
<dbReference type="InterPro" id="IPR058193">
    <property type="entry name" value="VanY/YodJ_core_dom"/>
</dbReference>
<dbReference type="GO" id="GO:0009002">
    <property type="term" value="F:serine-type D-Ala-D-Ala carboxypeptidase activity"/>
    <property type="evidence" value="ECO:0007669"/>
    <property type="project" value="UniProtKB-EC"/>
</dbReference>
<dbReference type="InterPro" id="IPR003709">
    <property type="entry name" value="VanY-like_core_dom"/>
</dbReference>
<reference evidence="2" key="1">
    <citation type="submission" date="2021-01" db="EMBL/GenBank/DDBJ databases">
        <title>Genomic Encyclopedia of Type Strains, Phase IV (KMG-IV): sequencing the most valuable type-strain genomes for metagenomic binning, comparative biology and taxonomic classification.</title>
        <authorList>
            <person name="Goeker M."/>
        </authorList>
    </citation>
    <scope>NUCLEOTIDE SEQUENCE</scope>
    <source>
        <strain evidence="2">DSM 21943</strain>
    </source>
</reference>
<organism evidence="2 3">
    <name type="scientific">Shouchella xiaoxiensis</name>
    <dbReference type="NCBI Taxonomy" id="766895"/>
    <lineage>
        <taxon>Bacteria</taxon>
        <taxon>Bacillati</taxon>
        <taxon>Bacillota</taxon>
        <taxon>Bacilli</taxon>
        <taxon>Bacillales</taxon>
        <taxon>Bacillaceae</taxon>
        <taxon>Shouchella</taxon>
    </lineage>
</organism>
<comment type="caution">
    <text evidence="2">The sequence shown here is derived from an EMBL/GenBank/DDBJ whole genome shotgun (WGS) entry which is preliminary data.</text>
</comment>
<sequence>MNIKVVVYGVAIIIVATGCAGQVEDQSHPFIEETHQNEIIEVNGLATIANPENMAANINKETRLSEAYIPADLVTPNVPFSFEEDIDKRYLRQEASVALEQMFSDAKEEGLVFIAVSGYRSFERQAFLYENAVEENGPSQKLVAEPGYSEHQTGLAMDVSTASIEYELVEAFGSTPEGLWLEEHAHGYGYIIRYQAGKEGITGYDYEPWHLRYVGIELAERLVEDELSLDEYHNLSKGI</sequence>
<dbReference type="EMBL" id="JAFBCV010000009">
    <property type="protein sequence ID" value="MBM7839722.1"/>
    <property type="molecule type" value="Genomic_DNA"/>
</dbReference>
<dbReference type="Pfam" id="PF02557">
    <property type="entry name" value="VanY"/>
    <property type="match status" value="1"/>
</dbReference>
<dbReference type="SUPFAM" id="SSF55166">
    <property type="entry name" value="Hedgehog/DD-peptidase"/>
    <property type="match status" value="1"/>
</dbReference>
<dbReference type="InterPro" id="IPR009045">
    <property type="entry name" value="Zn_M74/Hedgehog-like"/>
</dbReference>
<dbReference type="InterPro" id="IPR052179">
    <property type="entry name" value="DD-CPase-like"/>
</dbReference>
<keyword evidence="2" id="KW-0121">Carboxypeptidase</keyword>
<feature type="domain" description="D-alanyl-D-alanine carboxypeptidase-like core" evidence="1">
    <location>
        <begin position="89"/>
        <end position="215"/>
    </location>
</feature>
<keyword evidence="2" id="KW-0645">Protease</keyword>
<keyword evidence="3" id="KW-1185">Reference proteome</keyword>
<dbReference type="Gene3D" id="3.30.1380.10">
    <property type="match status" value="1"/>
</dbReference>
<evidence type="ECO:0000313" key="3">
    <source>
        <dbReference type="Proteomes" id="UP001179280"/>
    </source>
</evidence>
<gene>
    <name evidence="2" type="ORF">JOC54_003002</name>
</gene>
<dbReference type="CDD" id="cd14852">
    <property type="entry name" value="LD-carboxypeptidase"/>
    <property type="match status" value="1"/>
</dbReference>
<dbReference type="PANTHER" id="PTHR34385">
    <property type="entry name" value="D-ALANYL-D-ALANINE CARBOXYPEPTIDASE"/>
    <property type="match status" value="1"/>
</dbReference>
<evidence type="ECO:0000259" key="1">
    <source>
        <dbReference type="Pfam" id="PF02557"/>
    </source>
</evidence>
<dbReference type="PROSITE" id="PS51257">
    <property type="entry name" value="PROKAR_LIPOPROTEIN"/>
    <property type="match status" value="1"/>
</dbReference>
<protein>
    <submittedName>
        <fullName evidence="2">D-alanyl-D-alanine carboxypeptidase</fullName>
        <ecNumber evidence="2">3.4.16.4</ecNumber>
    </submittedName>
</protein>
<name>A0ABS2SW34_9BACI</name>